<keyword evidence="8" id="KW-1133">Transmembrane helix</keyword>
<keyword evidence="3" id="KW-0285">Flavoprotein</keyword>
<dbReference type="InterPro" id="IPR023753">
    <property type="entry name" value="FAD/NAD-binding_dom"/>
</dbReference>
<dbReference type="PRINTS" id="PR00368">
    <property type="entry name" value="FADPNR"/>
</dbReference>
<name>A0A1T4ZQ90_9FIRM</name>
<evidence type="ECO:0000256" key="5">
    <source>
        <dbReference type="ARBA" id="ARBA00023002"/>
    </source>
</evidence>
<protein>
    <recommendedName>
        <fullName evidence="2">NADH:ubiquinone reductase (non-electrogenic)</fullName>
        <ecNumber evidence="2">1.6.5.9</ecNumber>
    </recommendedName>
</protein>
<gene>
    <name evidence="10" type="ORF">SAMN02745120_0194</name>
</gene>
<dbReference type="Proteomes" id="UP000243406">
    <property type="component" value="Unassembled WGS sequence"/>
</dbReference>
<keyword evidence="8" id="KW-0812">Transmembrane</keyword>
<evidence type="ECO:0000313" key="11">
    <source>
        <dbReference type="Proteomes" id="UP000243406"/>
    </source>
</evidence>
<evidence type="ECO:0000313" key="10">
    <source>
        <dbReference type="EMBL" id="SKB24838.1"/>
    </source>
</evidence>
<dbReference type="RefSeq" id="WP_079588201.1">
    <property type="nucleotide sequence ID" value="NZ_FUYN01000001.1"/>
</dbReference>
<dbReference type="OrthoDB" id="9781621at2"/>
<dbReference type="GO" id="GO:0050136">
    <property type="term" value="F:NADH dehydrogenase (quinone) (non-electrogenic) activity"/>
    <property type="evidence" value="ECO:0007669"/>
    <property type="project" value="UniProtKB-EC"/>
</dbReference>
<dbReference type="AlphaFoldDB" id="A0A1T4ZQ90"/>
<evidence type="ECO:0000256" key="6">
    <source>
        <dbReference type="ARBA" id="ARBA00023027"/>
    </source>
</evidence>
<comment type="catalytic activity">
    <reaction evidence="7">
        <text>a quinone + NADH + H(+) = a quinol + NAD(+)</text>
        <dbReference type="Rhea" id="RHEA:46160"/>
        <dbReference type="ChEBI" id="CHEBI:15378"/>
        <dbReference type="ChEBI" id="CHEBI:24646"/>
        <dbReference type="ChEBI" id="CHEBI:57540"/>
        <dbReference type="ChEBI" id="CHEBI:57945"/>
        <dbReference type="ChEBI" id="CHEBI:132124"/>
        <dbReference type="EC" id="1.6.5.9"/>
    </reaction>
</comment>
<evidence type="ECO:0000259" key="9">
    <source>
        <dbReference type="Pfam" id="PF07992"/>
    </source>
</evidence>
<keyword evidence="8" id="KW-0472">Membrane</keyword>
<proteinExistence type="inferred from homology"/>
<dbReference type="EC" id="1.6.5.9" evidence="2"/>
<reference evidence="11" key="1">
    <citation type="submission" date="2017-02" db="EMBL/GenBank/DDBJ databases">
        <authorList>
            <person name="Varghese N."/>
            <person name="Submissions S."/>
        </authorList>
    </citation>
    <scope>NUCLEOTIDE SEQUENCE [LARGE SCALE GENOMIC DNA]</scope>
    <source>
        <strain evidence="11">ATCC 35199</strain>
    </source>
</reference>
<comment type="similarity">
    <text evidence="1">Belongs to the NADH dehydrogenase family.</text>
</comment>
<organism evidence="10 11">
    <name type="scientific">Acetoanaerobium noterae</name>
    <dbReference type="NCBI Taxonomy" id="745369"/>
    <lineage>
        <taxon>Bacteria</taxon>
        <taxon>Bacillati</taxon>
        <taxon>Bacillota</taxon>
        <taxon>Clostridia</taxon>
        <taxon>Peptostreptococcales</taxon>
        <taxon>Filifactoraceae</taxon>
        <taxon>Acetoanaerobium</taxon>
    </lineage>
</organism>
<evidence type="ECO:0000256" key="2">
    <source>
        <dbReference type="ARBA" id="ARBA00012637"/>
    </source>
</evidence>
<evidence type="ECO:0000256" key="1">
    <source>
        <dbReference type="ARBA" id="ARBA00005272"/>
    </source>
</evidence>
<feature type="transmembrane region" description="Helical" evidence="8">
    <location>
        <begin position="575"/>
        <end position="605"/>
    </location>
</feature>
<sequence length="661" mass="73334">MERIVVLGAGYAGVLTAKKLEKKFKKNTDISITIIDKNPFHTMLTELHEVAANRVDEDSIKMSLKKIFAGRKVNVVMDDIDNVDFENKKLVGKTTDYPYDYLVIAAGSKPTYFGVEGAEEFSHKLWSYDDAVKLREHIHESFRKAALETDAQKRKLLLSFYVVGAGFTGVEMIGELAEYVPFLCHKYEINKADVSLNNVDILPRTVPILPEKLSDKVENRLKKMNVNMILGAGVVGIGKDFIKVKINGEENVFPAGTVIWAAGIEGSDITNDAASKISSERRGRIKVDPYLRSIDDEKVYVIGDNMFYIPEGEAAPVPQMVENCEHSASTAAHNIFTSITKSGQLKKYKPEFHGVMVSVGGRYAVARVGTPKMMMNLPSFFAMMVKHLINMVYFIQVMGWTKIFSYLKHEFFTIRNNRSIVGGHFSNVTPSFLMVPLRVWLGGVWFFEGVKKVNEGWFEAPKLTGFFGGANAWYQNILNPGAVVDAVGAATGTAEAHSVTGATVAADAVQSAGHAFLNLDIFGLLKIYFVSGLTFAESTLHDLTIKLDVPILNLFLDKFITSSDGIQIFMQTTIVILEIAIGLALIAGLFTFLSAGVSVVLQIMFLTTTGLHLDTVWMIFAGIAVLIGAGRTLGLDYYVMPWLKKAWRNNGFARKWYLYHD</sequence>
<keyword evidence="11" id="KW-1185">Reference proteome</keyword>
<keyword evidence="4" id="KW-0274">FAD</keyword>
<evidence type="ECO:0000256" key="8">
    <source>
        <dbReference type="SAM" id="Phobius"/>
    </source>
</evidence>
<dbReference type="InterPro" id="IPR036188">
    <property type="entry name" value="FAD/NAD-bd_sf"/>
</dbReference>
<feature type="domain" description="FAD/NAD(P)-binding" evidence="9">
    <location>
        <begin position="3"/>
        <end position="306"/>
    </location>
</feature>
<keyword evidence="6" id="KW-0520">NAD</keyword>
<dbReference type="PANTHER" id="PTHR43706:SF47">
    <property type="entry name" value="EXTERNAL NADH-UBIQUINONE OXIDOREDUCTASE 1, MITOCHONDRIAL-RELATED"/>
    <property type="match status" value="1"/>
</dbReference>
<evidence type="ECO:0000256" key="7">
    <source>
        <dbReference type="ARBA" id="ARBA00047599"/>
    </source>
</evidence>
<evidence type="ECO:0000256" key="3">
    <source>
        <dbReference type="ARBA" id="ARBA00022630"/>
    </source>
</evidence>
<feature type="transmembrane region" description="Helical" evidence="8">
    <location>
        <begin position="617"/>
        <end position="639"/>
    </location>
</feature>
<dbReference type="SUPFAM" id="SSF51905">
    <property type="entry name" value="FAD/NAD(P)-binding domain"/>
    <property type="match status" value="2"/>
</dbReference>
<keyword evidence="5" id="KW-0560">Oxidoreductase</keyword>
<dbReference type="Pfam" id="PF07992">
    <property type="entry name" value="Pyr_redox_2"/>
    <property type="match status" value="1"/>
</dbReference>
<accession>A0A1T4ZQ90</accession>
<dbReference type="Gene3D" id="3.50.50.100">
    <property type="match status" value="1"/>
</dbReference>
<dbReference type="EMBL" id="FUYN01000001">
    <property type="protein sequence ID" value="SKB24838.1"/>
    <property type="molecule type" value="Genomic_DNA"/>
</dbReference>
<evidence type="ECO:0000256" key="4">
    <source>
        <dbReference type="ARBA" id="ARBA00022827"/>
    </source>
</evidence>
<dbReference type="InterPro" id="IPR045024">
    <property type="entry name" value="NDH-2"/>
</dbReference>
<dbReference type="PANTHER" id="PTHR43706">
    <property type="entry name" value="NADH DEHYDROGENASE"/>
    <property type="match status" value="1"/>
</dbReference>